<dbReference type="EMBL" id="MU857778">
    <property type="protein sequence ID" value="KAK4243825.1"/>
    <property type="molecule type" value="Genomic_DNA"/>
</dbReference>
<sequence length="448" mass="51282">ASKRNNALKSSDDNELAAAQAILSQWNSAAARLSYITSGRLELGLVCDIDPKHQLALDIAMSVTAPLRLLPLLKDCSVRLCTTPDPRLQQVAQNTVLQACGIATPPYSKPSTQTTLTSLPRELRLRILEYTDLTVPSREVTWSRQDQGYLTFASDSTANPDHDYRLQFFGCWINDDHNPRSVMGCFCRRRHAAFSFICKCWAPPGPSLFLICRTLYQDAQFIFFSGNRFIVYDYRSDPPWELPFLGSNPDSGFEPAPPAPRYSYPNERLAASQFLREIVPVHCLAYLRFLELVFPPYLPASWPQAKDPAMQDWWATVDWLQDKINAPGLTLRLVGADVSCWTSDSYSETITVAEGDAIMRAYGHLIRPLRKLADNGLARFYADLPYPWRFTEEPENRFARLDWMKRRKRELKARAERYVMRGRYESLYANNKAEPPTSLWLETQYNQI</sequence>
<reference evidence="1" key="1">
    <citation type="journal article" date="2023" name="Mol. Phylogenet. Evol.">
        <title>Genome-scale phylogeny and comparative genomics of the fungal order Sordariales.</title>
        <authorList>
            <person name="Hensen N."/>
            <person name="Bonometti L."/>
            <person name="Westerberg I."/>
            <person name="Brannstrom I.O."/>
            <person name="Guillou S."/>
            <person name="Cros-Aarteil S."/>
            <person name="Calhoun S."/>
            <person name="Haridas S."/>
            <person name="Kuo A."/>
            <person name="Mondo S."/>
            <person name="Pangilinan J."/>
            <person name="Riley R."/>
            <person name="LaButti K."/>
            <person name="Andreopoulos B."/>
            <person name="Lipzen A."/>
            <person name="Chen C."/>
            <person name="Yan M."/>
            <person name="Daum C."/>
            <person name="Ng V."/>
            <person name="Clum A."/>
            <person name="Steindorff A."/>
            <person name="Ohm R.A."/>
            <person name="Martin F."/>
            <person name="Silar P."/>
            <person name="Natvig D.O."/>
            <person name="Lalanne C."/>
            <person name="Gautier V."/>
            <person name="Ament-Velasquez S.L."/>
            <person name="Kruys A."/>
            <person name="Hutchinson M.I."/>
            <person name="Powell A.J."/>
            <person name="Barry K."/>
            <person name="Miller A.N."/>
            <person name="Grigoriev I.V."/>
            <person name="Debuchy R."/>
            <person name="Gladieux P."/>
            <person name="Hiltunen Thoren M."/>
            <person name="Johannesson H."/>
        </authorList>
    </citation>
    <scope>NUCLEOTIDE SEQUENCE</scope>
    <source>
        <strain evidence="1">CBS 359.72</strain>
    </source>
</reference>
<organism evidence="1 2">
    <name type="scientific">Corynascus novoguineensis</name>
    <dbReference type="NCBI Taxonomy" id="1126955"/>
    <lineage>
        <taxon>Eukaryota</taxon>
        <taxon>Fungi</taxon>
        <taxon>Dikarya</taxon>
        <taxon>Ascomycota</taxon>
        <taxon>Pezizomycotina</taxon>
        <taxon>Sordariomycetes</taxon>
        <taxon>Sordariomycetidae</taxon>
        <taxon>Sordariales</taxon>
        <taxon>Chaetomiaceae</taxon>
        <taxon>Corynascus</taxon>
    </lineage>
</organism>
<protein>
    <recommendedName>
        <fullName evidence="3">F-box domain-containing protein</fullName>
    </recommendedName>
</protein>
<comment type="caution">
    <text evidence="1">The sequence shown here is derived from an EMBL/GenBank/DDBJ whole genome shotgun (WGS) entry which is preliminary data.</text>
</comment>
<evidence type="ECO:0000313" key="1">
    <source>
        <dbReference type="EMBL" id="KAK4243825.1"/>
    </source>
</evidence>
<reference evidence="1" key="2">
    <citation type="submission" date="2023-05" db="EMBL/GenBank/DDBJ databases">
        <authorList>
            <consortium name="Lawrence Berkeley National Laboratory"/>
            <person name="Steindorff A."/>
            <person name="Hensen N."/>
            <person name="Bonometti L."/>
            <person name="Westerberg I."/>
            <person name="Brannstrom I.O."/>
            <person name="Guillou S."/>
            <person name="Cros-Aarteil S."/>
            <person name="Calhoun S."/>
            <person name="Haridas S."/>
            <person name="Kuo A."/>
            <person name="Mondo S."/>
            <person name="Pangilinan J."/>
            <person name="Riley R."/>
            <person name="Labutti K."/>
            <person name="Andreopoulos B."/>
            <person name="Lipzen A."/>
            <person name="Chen C."/>
            <person name="Yanf M."/>
            <person name="Daum C."/>
            <person name="Ng V."/>
            <person name="Clum A."/>
            <person name="Ohm R."/>
            <person name="Martin F."/>
            <person name="Silar P."/>
            <person name="Natvig D."/>
            <person name="Lalanne C."/>
            <person name="Gautier V."/>
            <person name="Ament-Velasquez S.L."/>
            <person name="Kruys A."/>
            <person name="Hutchinson M.I."/>
            <person name="Powell A.J."/>
            <person name="Barry K."/>
            <person name="Miller A.N."/>
            <person name="Grigoriev I.V."/>
            <person name="Debuchy R."/>
            <person name="Gladieux P."/>
            <person name="Thoren M.H."/>
            <person name="Johannesson H."/>
        </authorList>
    </citation>
    <scope>NUCLEOTIDE SEQUENCE</scope>
    <source>
        <strain evidence="1">CBS 359.72</strain>
    </source>
</reference>
<proteinExistence type="predicted"/>
<keyword evidence="2" id="KW-1185">Reference proteome</keyword>
<accession>A0AAN7CKN3</accession>
<name>A0AAN7CKN3_9PEZI</name>
<gene>
    <name evidence="1" type="ORF">C7999DRAFT_17870</name>
</gene>
<evidence type="ECO:0008006" key="3">
    <source>
        <dbReference type="Google" id="ProtNLM"/>
    </source>
</evidence>
<dbReference type="AlphaFoldDB" id="A0AAN7CKN3"/>
<evidence type="ECO:0000313" key="2">
    <source>
        <dbReference type="Proteomes" id="UP001303647"/>
    </source>
</evidence>
<dbReference type="Proteomes" id="UP001303647">
    <property type="component" value="Unassembled WGS sequence"/>
</dbReference>
<feature type="non-terminal residue" evidence="1">
    <location>
        <position position="1"/>
    </location>
</feature>